<dbReference type="EMBL" id="UINC01049153">
    <property type="protein sequence ID" value="SVB60570.1"/>
    <property type="molecule type" value="Genomic_DNA"/>
</dbReference>
<dbReference type="GO" id="GO:0006355">
    <property type="term" value="P:regulation of DNA-templated transcription"/>
    <property type="evidence" value="ECO:0007669"/>
    <property type="project" value="InterPro"/>
</dbReference>
<evidence type="ECO:0000313" key="1">
    <source>
        <dbReference type="EMBL" id="SVB60570.1"/>
    </source>
</evidence>
<name>A0A382FCD5_9ZZZZ</name>
<protein>
    <submittedName>
        <fullName evidence="1">Uncharacterized protein</fullName>
    </submittedName>
</protein>
<sequence length="194" mass="22602">MTSTTRRKPHTKIKEETDTMSYRLPLKLLDDLETEAREKNMSQNMLVKQILMKYVGWDRFAQKMGMIPVPQKILESLGGDISNQAILKIIDTLFMTIKDSVMLMKGGYDLRRTIETLEDYMRGSGMESDHRIDGEIHHFIIQHKMGMQWSIFTELLIRRVFTEFEKGDDITFQTTESTVIATIPLGSDFDEHDY</sequence>
<dbReference type="SUPFAM" id="SSF47598">
    <property type="entry name" value="Ribbon-helix-helix"/>
    <property type="match status" value="1"/>
</dbReference>
<accession>A0A382FCD5</accession>
<gene>
    <name evidence="1" type="ORF">METZ01_LOCUS213424</name>
</gene>
<organism evidence="1">
    <name type="scientific">marine metagenome</name>
    <dbReference type="NCBI Taxonomy" id="408172"/>
    <lineage>
        <taxon>unclassified sequences</taxon>
        <taxon>metagenomes</taxon>
        <taxon>ecological metagenomes</taxon>
    </lineage>
</organism>
<reference evidence="1" key="1">
    <citation type="submission" date="2018-05" db="EMBL/GenBank/DDBJ databases">
        <authorList>
            <person name="Lanie J.A."/>
            <person name="Ng W.-L."/>
            <person name="Kazmierczak K.M."/>
            <person name="Andrzejewski T.M."/>
            <person name="Davidsen T.M."/>
            <person name="Wayne K.J."/>
            <person name="Tettelin H."/>
            <person name="Glass J.I."/>
            <person name="Rusch D."/>
            <person name="Podicherti R."/>
            <person name="Tsui H.-C.T."/>
            <person name="Winkler M.E."/>
        </authorList>
    </citation>
    <scope>NUCLEOTIDE SEQUENCE</scope>
</reference>
<proteinExistence type="predicted"/>
<dbReference type="AlphaFoldDB" id="A0A382FCD5"/>
<dbReference type="InterPro" id="IPR010985">
    <property type="entry name" value="Ribbon_hlx_hlx"/>
</dbReference>